<evidence type="ECO:0008006" key="4">
    <source>
        <dbReference type="Google" id="ProtNLM"/>
    </source>
</evidence>
<dbReference type="EMBL" id="JBBNAE010000003">
    <property type="protein sequence ID" value="KAK9137229.1"/>
    <property type="molecule type" value="Genomic_DNA"/>
</dbReference>
<dbReference type="PANTHER" id="PTHR47481:SF31">
    <property type="entry name" value="OS01G0873500 PROTEIN"/>
    <property type="match status" value="1"/>
</dbReference>
<protein>
    <recommendedName>
        <fullName evidence="4">Retrotransposon Copia-like N-terminal domain-containing protein</fullName>
    </recommendedName>
</protein>
<organism evidence="2 3">
    <name type="scientific">Stephania japonica</name>
    <dbReference type="NCBI Taxonomy" id="461633"/>
    <lineage>
        <taxon>Eukaryota</taxon>
        <taxon>Viridiplantae</taxon>
        <taxon>Streptophyta</taxon>
        <taxon>Embryophyta</taxon>
        <taxon>Tracheophyta</taxon>
        <taxon>Spermatophyta</taxon>
        <taxon>Magnoliopsida</taxon>
        <taxon>Ranunculales</taxon>
        <taxon>Menispermaceae</taxon>
        <taxon>Menispermoideae</taxon>
        <taxon>Cissampelideae</taxon>
        <taxon>Stephania</taxon>
    </lineage>
</organism>
<evidence type="ECO:0000313" key="3">
    <source>
        <dbReference type="Proteomes" id="UP001417504"/>
    </source>
</evidence>
<dbReference type="PANTHER" id="PTHR47481">
    <property type="match status" value="1"/>
</dbReference>
<accession>A0AAP0PBP5</accession>
<proteinExistence type="predicted"/>
<name>A0AAP0PBP5_9MAGN</name>
<dbReference type="AlphaFoldDB" id="A0AAP0PBP5"/>
<gene>
    <name evidence="2" type="ORF">Sjap_007823</name>
</gene>
<sequence length="138" mass="15139">MAILGGSSSSPEASSTRTTMTQSTPSLTPFGNSLSQIVSIKLDESNFLLWKSIVVPVIEGIRFDKFIFGDKLVPPKFLDGSDEWTPEYEDWYSKDRILVAWLMSSLNGSIGSQVSGYSSSARSLWKAIEDLCGAQNYA</sequence>
<evidence type="ECO:0000313" key="2">
    <source>
        <dbReference type="EMBL" id="KAK9137229.1"/>
    </source>
</evidence>
<reference evidence="2 3" key="1">
    <citation type="submission" date="2024-01" db="EMBL/GenBank/DDBJ databases">
        <title>Genome assemblies of Stephania.</title>
        <authorList>
            <person name="Yang L."/>
        </authorList>
    </citation>
    <scope>NUCLEOTIDE SEQUENCE [LARGE SCALE GENOMIC DNA]</scope>
    <source>
        <strain evidence="2">QJT</strain>
        <tissue evidence="2">Leaf</tissue>
    </source>
</reference>
<comment type="caution">
    <text evidence="2">The sequence shown here is derived from an EMBL/GenBank/DDBJ whole genome shotgun (WGS) entry which is preliminary data.</text>
</comment>
<dbReference type="Proteomes" id="UP001417504">
    <property type="component" value="Unassembled WGS sequence"/>
</dbReference>
<keyword evidence="3" id="KW-1185">Reference proteome</keyword>
<feature type="region of interest" description="Disordered" evidence="1">
    <location>
        <begin position="1"/>
        <end position="27"/>
    </location>
</feature>
<evidence type="ECO:0000256" key="1">
    <source>
        <dbReference type="SAM" id="MobiDB-lite"/>
    </source>
</evidence>
<feature type="compositionally biased region" description="Polar residues" evidence="1">
    <location>
        <begin position="16"/>
        <end position="27"/>
    </location>
</feature>